<comment type="function">
    <text evidence="12">Catalyzes the phosphorylation of ribose at O-5 in a reaction requiring ATP and magnesium. The resulting D-ribose-5-phosphate can then be used either for sythesis of nucleotides, histidine, and tryptophan, or as a component of the pentose phosphate pathway.</text>
</comment>
<dbReference type="InterPro" id="IPR011877">
    <property type="entry name" value="Ribokinase"/>
</dbReference>
<evidence type="ECO:0000256" key="9">
    <source>
        <dbReference type="ARBA" id="ARBA00022842"/>
    </source>
</evidence>
<accession>A0A238V033</accession>
<keyword evidence="6 12" id="KW-0547">Nucleotide-binding</keyword>
<evidence type="ECO:0000256" key="7">
    <source>
        <dbReference type="ARBA" id="ARBA00022777"/>
    </source>
</evidence>
<comment type="similarity">
    <text evidence="12">Belongs to the carbohydrate kinase PfkB family. Ribokinase subfamily.</text>
</comment>
<dbReference type="InterPro" id="IPR011611">
    <property type="entry name" value="PfkB_dom"/>
</dbReference>
<sequence>MCALDTSGDLSRDAALVVVGSANRDVTVEVRRRPGPGETVFGGDTRTSTGGKGANVAVAAARLGATVAMVGSVGQDVAGDELLSALREAGVGTRLMRRGEPPSGAAYITVTPDGENSIIVSPGANAALGAEDVHAAREVLAGAAVLCTVLEVPLEAVRAAVRSAVASGVRVVLNASPVVALDAGTMAAADPLIVNTHEACWLLGREDDQAADPAGLARELRATGPRAVVVTCGGRGAVVADGSGEVTWVDAEPVTVVDTTGAGDAFSGALAARLAAGAGLVAAAEHAARVAAISVTVRGTQDSYPTAADVP</sequence>
<gene>
    <name evidence="12" type="primary">rbsK</name>
    <name evidence="14" type="ORF">SAMN06265360_10196</name>
</gene>
<dbReference type="UniPathway" id="UPA00916">
    <property type="reaction ID" value="UER00889"/>
</dbReference>
<feature type="binding site" evidence="12">
    <location>
        <begin position="263"/>
        <end position="264"/>
    </location>
    <ligand>
        <name>ATP</name>
        <dbReference type="ChEBI" id="CHEBI:30616"/>
    </ligand>
</feature>
<comment type="pathway">
    <text evidence="12">Carbohydrate metabolism; D-ribose degradation; D-ribose 5-phosphate from beta-D-ribopyranose: step 2/2.</text>
</comment>
<keyword evidence="5 12" id="KW-0479">Metal-binding</keyword>
<dbReference type="PRINTS" id="PR00990">
    <property type="entry name" value="RIBOKINASE"/>
</dbReference>
<keyword evidence="9 12" id="KW-0460">Magnesium</keyword>
<reference evidence="15" key="1">
    <citation type="submission" date="2017-06" db="EMBL/GenBank/DDBJ databases">
        <authorList>
            <person name="Varghese N."/>
            <person name="Submissions S."/>
        </authorList>
    </citation>
    <scope>NUCLEOTIDE SEQUENCE [LARGE SCALE GENOMIC DNA]</scope>
    <source>
        <strain evidence="15">DSM 45207</strain>
    </source>
</reference>
<dbReference type="GO" id="GO:0046872">
    <property type="term" value="F:metal ion binding"/>
    <property type="evidence" value="ECO:0007669"/>
    <property type="project" value="UniProtKB-KW"/>
</dbReference>
<keyword evidence="10 12" id="KW-0630">Potassium</keyword>
<evidence type="ECO:0000313" key="15">
    <source>
        <dbReference type="Proteomes" id="UP000198348"/>
    </source>
</evidence>
<dbReference type="CDD" id="cd01174">
    <property type="entry name" value="ribokinase"/>
    <property type="match status" value="1"/>
</dbReference>
<dbReference type="PANTHER" id="PTHR10584:SF166">
    <property type="entry name" value="RIBOKINASE"/>
    <property type="match status" value="1"/>
</dbReference>
<feature type="binding site" evidence="12">
    <location>
        <position position="299"/>
    </location>
    <ligand>
        <name>K(+)</name>
        <dbReference type="ChEBI" id="CHEBI:29103"/>
    </ligand>
</feature>
<dbReference type="AlphaFoldDB" id="A0A238V033"/>
<feature type="binding site" evidence="12">
    <location>
        <position position="260"/>
    </location>
    <ligand>
        <name>K(+)</name>
        <dbReference type="ChEBI" id="CHEBI:29103"/>
    </ligand>
</feature>
<evidence type="ECO:0000256" key="11">
    <source>
        <dbReference type="ARBA" id="ARBA00023277"/>
    </source>
</evidence>
<name>A0A238V033_9PSEU</name>
<dbReference type="Gene3D" id="3.40.1190.20">
    <property type="match status" value="1"/>
</dbReference>
<dbReference type="InterPro" id="IPR002139">
    <property type="entry name" value="Ribo/fructo_kinase"/>
</dbReference>
<dbReference type="GO" id="GO:0005829">
    <property type="term" value="C:cytosol"/>
    <property type="evidence" value="ECO:0007669"/>
    <property type="project" value="TreeGrafter"/>
</dbReference>
<dbReference type="RefSeq" id="WP_089299448.1">
    <property type="nucleotide sequence ID" value="NZ_FZNW01000001.1"/>
</dbReference>
<comment type="activity regulation">
    <text evidence="12">Activated by a monovalent cation that binds near, but not in, the active site. The most likely occupant of the site in vivo is potassium. Ion binding induces a conformational change that may alter substrate affinity.</text>
</comment>
<comment type="caution">
    <text evidence="12">Lacks conserved residue(s) required for the propagation of feature annotation.</text>
</comment>
<evidence type="ECO:0000256" key="10">
    <source>
        <dbReference type="ARBA" id="ARBA00022958"/>
    </source>
</evidence>
<feature type="binding site" evidence="12">
    <location>
        <position position="294"/>
    </location>
    <ligand>
        <name>K(+)</name>
        <dbReference type="ChEBI" id="CHEBI:29103"/>
    </ligand>
</feature>
<feature type="binding site" evidence="12">
    <location>
        <position position="258"/>
    </location>
    <ligand>
        <name>K(+)</name>
        <dbReference type="ChEBI" id="CHEBI:29103"/>
    </ligand>
</feature>
<evidence type="ECO:0000256" key="12">
    <source>
        <dbReference type="HAMAP-Rule" id="MF_01987"/>
    </source>
</evidence>
<evidence type="ECO:0000256" key="8">
    <source>
        <dbReference type="ARBA" id="ARBA00022840"/>
    </source>
</evidence>
<dbReference type="SUPFAM" id="SSF53613">
    <property type="entry name" value="Ribokinase-like"/>
    <property type="match status" value="1"/>
</dbReference>
<feature type="binding site" evidence="12">
    <location>
        <begin position="51"/>
        <end position="55"/>
    </location>
    <ligand>
        <name>substrate</name>
    </ligand>
</feature>
<feature type="binding site" evidence="12">
    <location>
        <position position="303"/>
    </location>
    <ligand>
        <name>K(+)</name>
        <dbReference type="ChEBI" id="CHEBI:29103"/>
    </ligand>
</feature>
<feature type="binding site" evidence="12">
    <location>
        <begin position="23"/>
        <end position="25"/>
    </location>
    <ligand>
        <name>substrate</name>
    </ligand>
</feature>
<feature type="binding site" evidence="12">
    <location>
        <position position="264"/>
    </location>
    <ligand>
        <name>substrate</name>
    </ligand>
</feature>
<dbReference type="OrthoDB" id="9775849at2"/>
<dbReference type="InterPro" id="IPR029056">
    <property type="entry name" value="Ribokinase-like"/>
</dbReference>
<protein>
    <recommendedName>
        <fullName evidence="3 12">Ribokinase</fullName>
        <shortName evidence="12">RK</shortName>
        <ecNumber evidence="2 12">2.7.1.15</ecNumber>
    </recommendedName>
</protein>
<evidence type="ECO:0000259" key="13">
    <source>
        <dbReference type="Pfam" id="PF00294"/>
    </source>
</evidence>
<evidence type="ECO:0000256" key="1">
    <source>
        <dbReference type="ARBA" id="ARBA00005380"/>
    </source>
</evidence>
<dbReference type="HAMAP" id="MF_01987">
    <property type="entry name" value="Ribokinase"/>
    <property type="match status" value="1"/>
</dbReference>
<dbReference type="GO" id="GO:0019303">
    <property type="term" value="P:D-ribose catabolic process"/>
    <property type="evidence" value="ECO:0007669"/>
    <property type="project" value="UniProtKB-UniRule"/>
</dbReference>
<dbReference type="Proteomes" id="UP000198348">
    <property type="component" value="Unassembled WGS sequence"/>
</dbReference>
<keyword evidence="4 12" id="KW-0808">Transferase</keyword>
<feature type="binding site" evidence="12">
    <location>
        <position position="195"/>
    </location>
    <ligand>
        <name>ATP</name>
        <dbReference type="ChEBI" id="CHEBI:30616"/>
    </ligand>
</feature>
<dbReference type="EMBL" id="FZNW01000001">
    <property type="protein sequence ID" value="SNR27626.1"/>
    <property type="molecule type" value="Genomic_DNA"/>
</dbReference>
<keyword evidence="7 12" id="KW-0418">Kinase</keyword>
<evidence type="ECO:0000256" key="5">
    <source>
        <dbReference type="ARBA" id="ARBA00022723"/>
    </source>
</evidence>
<keyword evidence="15" id="KW-1185">Reference proteome</keyword>
<feature type="binding site" evidence="12">
    <location>
        <begin position="231"/>
        <end position="236"/>
    </location>
    <ligand>
        <name>ATP</name>
        <dbReference type="ChEBI" id="CHEBI:30616"/>
    </ligand>
</feature>
<feature type="active site" description="Proton acceptor" evidence="12">
    <location>
        <position position="264"/>
    </location>
</feature>
<feature type="binding site" evidence="12">
    <location>
        <position position="151"/>
    </location>
    <ligand>
        <name>substrate</name>
    </ligand>
</feature>
<organism evidence="14 15">
    <name type="scientific">Haloechinothrix alba</name>
    <dbReference type="NCBI Taxonomy" id="664784"/>
    <lineage>
        <taxon>Bacteria</taxon>
        <taxon>Bacillati</taxon>
        <taxon>Actinomycetota</taxon>
        <taxon>Actinomycetes</taxon>
        <taxon>Pseudonocardiales</taxon>
        <taxon>Pseudonocardiaceae</taxon>
        <taxon>Haloechinothrix</taxon>
    </lineage>
</organism>
<dbReference type="GO" id="GO:0004747">
    <property type="term" value="F:ribokinase activity"/>
    <property type="evidence" value="ECO:0007669"/>
    <property type="project" value="UniProtKB-UniRule"/>
</dbReference>
<dbReference type="PROSITE" id="PS00584">
    <property type="entry name" value="PFKB_KINASES_2"/>
    <property type="match status" value="1"/>
</dbReference>
<comment type="subunit">
    <text evidence="12">Homodimer.</text>
</comment>
<proteinExistence type="inferred from homology"/>
<comment type="catalytic activity">
    <reaction evidence="12">
        <text>D-ribose + ATP = D-ribose 5-phosphate + ADP + H(+)</text>
        <dbReference type="Rhea" id="RHEA:13697"/>
        <dbReference type="ChEBI" id="CHEBI:15378"/>
        <dbReference type="ChEBI" id="CHEBI:30616"/>
        <dbReference type="ChEBI" id="CHEBI:47013"/>
        <dbReference type="ChEBI" id="CHEBI:78346"/>
        <dbReference type="ChEBI" id="CHEBI:456216"/>
        <dbReference type="EC" id="2.7.1.15"/>
    </reaction>
</comment>
<feature type="binding site" evidence="12">
    <location>
        <position position="297"/>
    </location>
    <ligand>
        <name>K(+)</name>
        <dbReference type="ChEBI" id="CHEBI:29103"/>
    </ligand>
</feature>
<comment type="similarity">
    <text evidence="1">Belongs to the carbohydrate kinase pfkB family.</text>
</comment>
<evidence type="ECO:0000313" key="14">
    <source>
        <dbReference type="EMBL" id="SNR27626.1"/>
    </source>
</evidence>
<evidence type="ECO:0000256" key="2">
    <source>
        <dbReference type="ARBA" id="ARBA00012035"/>
    </source>
</evidence>
<dbReference type="InterPro" id="IPR002173">
    <property type="entry name" value="Carboh/pur_kinase_PfkB_CS"/>
</dbReference>
<keyword evidence="11 12" id="KW-0119">Carbohydrate metabolism</keyword>
<feature type="domain" description="Carbohydrate kinase PfkB" evidence="13">
    <location>
        <begin position="16"/>
        <end position="306"/>
    </location>
</feature>
<comment type="cofactor">
    <cofactor evidence="12">
        <name>Mg(2+)</name>
        <dbReference type="ChEBI" id="CHEBI:18420"/>
    </cofactor>
    <text evidence="12">Requires a divalent cation, most likely magnesium in vivo, as an electrophilic catalyst to aid phosphoryl group transfer. It is the chelate of the metal and the nucleotide that is the actual substrate.</text>
</comment>
<comment type="subcellular location">
    <subcellularLocation>
        <location evidence="12">Cytoplasm</location>
    </subcellularLocation>
</comment>
<dbReference type="GO" id="GO:0005524">
    <property type="term" value="F:ATP binding"/>
    <property type="evidence" value="ECO:0007669"/>
    <property type="project" value="UniProtKB-UniRule"/>
</dbReference>
<dbReference type="EC" id="2.7.1.15" evidence="2 12"/>
<evidence type="ECO:0000256" key="4">
    <source>
        <dbReference type="ARBA" id="ARBA00022679"/>
    </source>
</evidence>
<dbReference type="Pfam" id="PF00294">
    <property type="entry name" value="PfkB"/>
    <property type="match status" value="1"/>
</dbReference>
<keyword evidence="8 12" id="KW-0067">ATP-binding</keyword>
<evidence type="ECO:0000256" key="6">
    <source>
        <dbReference type="ARBA" id="ARBA00022741"/>
    </source>
</evidence>
<evidence type="ECO:0000256" key="3">
    <source>
        <dbReference type="ARBA" id="ARBA00016943"/>
    </source>
</evidence>
<keyword evidence="12" id="KW-0963">Cytoplasm</keyword>
<dbReference type="PANTHER" id="PTHR10584">
    <property type="entry name" value="SUGAR KINASE"/>
    <property type="match status" value="1"/>
</dbReference>